<evidence type="ECO:0000313" key="2">
    <source>
        <dbReference type="Proteomes" id="UP000032025"/>
    </source>
</evidence>
<keyword evidence="2" id="KW-1185">Reference proteome</keyword>
<dbReference type="InterPro" id="IPR010836">
    <property type="entry name" value="SapC"/>
</dbReference>
<evidence type="ECO:0000313" key="1">
    <source>
        <dbReference type="EMBL" id="GAN12761.1"/>
    </source>
</evidence>
<dbReference type="RefSeq" id="WP_007404342.1">
    <property type="nucleotide sequence ID" value="NZ_BBJS01000013.1"/>
</dbReference>
<sequence length="236" mass="24608">MTGITPLSPAAHGALRYNRHAAGATRRIIRIGLSEIAFAAADMPLCLAKDGQTGRFNLVALMSLIEPANLFVFAGGFQATYVPRAALLGGFRLAADGAGGLAIDPADPTLGQEGEALFEGDRPAPIVADIARALGQVVADVTAVQSLVDAWAAHHLIRPLAVSLNKADGSDHDLAGLYTIDEVAMQGLPDAELLALHRADRLAPAAVLTASLAQVERLRQLHNARFTPAITACSLD</sequence>
<proteinExistence type="predicted"/>
<organism evidence="1 2">
    <name type="scientific">Sphingomonas paucimobilis NBRC 13935</name>
    <dbReference type="NCBI Taxonomy" id="1219050"/>
    <lineage>
        <taxon>Bacteria</taxon>
        <taxon>Pseudomonadati</taxon>
        <taxon>Pseudomonadota</taxon>
        <taxon>Alphaproteobacteria</taxon>
        <taxon>Sphingomonadales</taxon>
        <taxon>Sphingomonadaceae</taxon>
        <taxon>Sphingomonas</taxon>
    </lineage>
</organism>
<gene>
    <name evidence="1" type="ORF">SP6_13_00130</name>
</gene>
<dbReference type="EMBL" id="BBJS01000013">
    <property type="protein sequence ID" value="GAN12761.1"/>
    <property type="molecule type" value="Genomic_DNA"/>
</dbReference>
<reference evidence="1 2" key="1">
    <citation type="submission" date="2014-08" db="EMBL/GenBank/DDBJ databases">
        <title>Whole genome shotgun sequence of Sphingomonas paucimobilis NBRC 13935.</title>
        <authorList>
            <person name="Hosoyama A."/>
            <person name="Hashimoto M."/>
            <person name="Hosoyama Y."/>
            <person name="Noguchi M."/>
            <person name="Uohara A."/>
            <person name="Ohji S."/>
            <person name="Katano-Makiyama Y."/>
            <person name="Ichikawa N."/>
            <person name="Kimura A."/>
            <person name="Yamazoe A."/>
            <person name="Fujita N."/>
        </authorList>
    </citation>
    <scope>NUCLEOTIDE SEQUENCE [LARGE SCALE GENOMIC DNA]</scope>
    <source>
        <strain evidence="1 2">NBRC 13935</strain>
    </source>
</reference>
<dbReference type="Proteomes" id="UP000032025">
    <property type="component" value="Unassembled WGS sequence"/>
</dbReference>
<dbReference type="Pfam" id="PF07277">
    <property type="entry name" value="SapC"/>
    <property type="match status" value="1"/>
</dbReference>
<name>A0A0C9MPW5_SPHPI</name>
<dbReference type="GeneID" id="78525895"/>
<protein>
    <submittedName>
        <fullName evidence="1">DNA, contig: SP613</fullName>
    </submittedName>
</protein>
<comment type="caution">
    <text evidence="1">The sequence shown here is derived from an EMBL/GenBank/DDBJ whole genome shotgun (WGS) entry which is preliminary data.</text>
</comment>
<accession>A0A0C9MPW5</accession>
<dbReference type="AlphaFoldDB" id="A0A0C9MPW5"/>